<dbReference type="EMBL" id="JARKIE010000037">
    <property type="protein sequence ID" value="KAJ7695782.1"/>
    <property type="molecule type" value="Genomic_DNA"/>
</dbReference>
<sequence>MRGIPQPPNEPRVEGCPIVKVSDSIQDVEHLLRSLYDPLFNSAKQLEFAVVAALVRLGKKYNFNQLLTATVARLTAQFPQTLRGSIAYKPSYTIAESPGLLFDAINLATENGLLTLLPWLYFNVLLVYQYDQECILTGIQRNNGTVAKLTLATQIVLAKSRRNVLRTQAALLFDWLAPEHLSSPTCASRVECITLRDSSTCGFFVPIYHLKTMRWDSTFERGFCAHCRAVMTIKFDEGSQKCCPRSLAFLSGRISRTMFKSIPQRRVGFFPRSRSPIPIFDTTGVYT</sequence>
<proteinExistence type="predicted"/>
<accession>A0AAD7DN66</accession>
<gene>
    <name evidence="1" type="ORF">B0H17DRAFT_427014</name>
</gene>
<protein>
    <submittedName>
        <fullName evidence="1">Uncharacterized protein</fullName>
    </submittedName>
</protein>
<dbReference type="AlphaFoldDB" id="A0AAD7DN66"/>
<evidence type="ECO:0000313" key="1">
    <source>
        <dbReference type="EMBL" id="KAJ7695782.1"/>
    </source>
</evidence>
<name>A0AAD7DN66_MYCRO</name>
<evidence type="ECO:0000313" key="2">
    <source>
        <dbReference type="Proteomes" id="UP001221757"/>
    </source>
</evidence>
<organism evidence="1 2">
    <name type="scientific">Mycena rosella</name>
    <name type="common">Pink bonnet</name>
    <name type="synonym">Agaricus rosellus</name>
    <dbReference type="NCBI Taxonomy" id="1033263"/>
    <lineage>
        <taxon>Eukaryota</taxon>
        <taxon>Fungi</taxon>
        <taxon>Dikarya</taxon>
        <taxon>Basidiomycota</taxon>
        <taxon>Agaricomycotina</taxon>
        <taxon>Agaricomycetes</taxon>
        <taxon>Agaricomycetidae</taxon>
        <taxon>Agaricales</taxon>
        <taxon>Marasmiineae</taxon>
        <taxon>Mycenaceae</taxon>
        <taxon>Mycena</taxon>
    </lineage>
</organism>
<reference evidence="1" key="1">
    <citation type="submission" date="2023-03" db="EMBL/GenBank/DDBJ databases">
        <title>Massive genome expansion in bonnet fungi (Mycena s.s.) driven by repeated elements and novel gene families across ecological guilds.</title>
        <authorList>
            <consortium name="Lawrence Berkeley National Laboratory"/>
            <person name="Harder C.B."/>
            <person name="Miyauchi S."/>
            <person name="Viragh M."/>
            <person name="Kuo A."/>
            <person name="Thoen E."/>
            <person name="Andreopoulos B."/>
            <person name="Lu D."/>
            <person name="Skrede I."/>
            <person name="Drula E."/>
            <person name="Henrissat B."/>
            <person name="Morin E."/>
            <person name="Kohler A."/>
            <person name="Barry K."/>
            <person name="LaButti K."/>
            <person name="Morin E."/>
            <person name="Salamov A."/>
            <person name="Lipzen A."/>
            <person name="Mereny Z."/>
            <person name="Hegedus B."/>
            <person name="Baldrian P."/>
            <person name="Stursova M."/>
            <person name="Weitz H."/>
            <person name="Taylor A."/>
            <person name="Grigoriev I.V."/>
            <person name="Nagy L.G."/>
            <person name="Martin F."/>
            <person name="Kauserud H."/>
        </authorList>
    </citation>
    <scope>NUCLEOTIDE SEQUENCE</scope>
    <source>
        <strain evidence="1">CBHHK067</strain>
    </source>
</reference>
<comment type="caution">
    <text evidence="1">The sequence shown here is derived from an EMBL/GenBank/DDBJ whole genome shotgun (WGS) entry which is preliminary data.</text>
</comment>
<dbReference type="Proteomes" id="UP001221757">
    <property type="component" value="Unassembled WGS sequence"/>
</dbReference>
<keyword evidence="2" id="KW-1185">Reference proteome</keyword>